<proteinExistence type="predicted"/>
<evidence type="ECO:0000313" key="1">
    <source>
        <dbReference type="EMBL" id="MBX42886.1"/>
    </source>
</evidence>
<dbReference type="EMBL" id="GGEC01062402">
    <property type="protein sequence ID" value="MBX42886.1"/>
    <property type="molecule type" value="Transcribed_RNA"/>
</dbReference>
<dbReference type="AlphaFoldDB" id="A0A2P2NK81"/>
<name>A0A2P2NK81_RHIMU</name>
<reference evidence="1" key="1">
    <citation type="submission" date="2018-02" db="EMBL/GenBank/DDBJ databases">
        <title>Rhizophora mucronata_Transcriptome.</title>
        <authorList>
            <person name="Meera S.P."/>
            <person name="Sreeshan A."/>
            <person name="Augustine A."/>
        </authorList>
    </citation>
    <scope>NUCLEOTIDE SEQUENCE</scope>
    <source>
        <tissue evidence="1">Leaf</tissue>
    </source>
</reference>
<accession>A0A2P2NK81</accession>
<sequence>MTSKLAACQQLPPFPDTVIESIISFKKFIVTRVMETDTEQKSTRMDNVQLQ</sequence>
<protein>
    <submittedName>
        <fullName evidence="1">Uncharacterized protein</fullName>
    </submittedName>
</protein>
<organism evidence="1">
    <name type="scientific">Rhizophora mucronata</name>
    <name type="common">Asiatic mangrove</name>
    <dbReference type="NCBI Taxonomy" id="61149"/>
    <lineage>
        <taxon>Eukaryota</taxon>
        <taxon>Viridiplantae</taxon>
        <taxon>Streptophyta</taxon>
        <taxon>Embryophyta</taxon>
        <taxon>Tracheophyta</taxon>
        <taxon>Spermatophyta</taxon>
        <taxon>Magnoliopsida</taxon>
        <taxon>eudicotyledons</taxon>
        <taxon>Gunneridae</taxon>
        <taxon>Pentapetalae</taxon>
        <taxon>rosids</taxon>
        <taxon>fabids</taxon>
        <taxon>Malpighiales</taxon>
        <taxon>Rhizophoraceae</taxon>
        <taxon>Rhizophora</taxon>
    </lineage>
</organism>